<evidence type="ECO:0000256" key="4">
    <source>
        <dbReference type="ARBA" id="ARBA00022630"/>
    </source>
</evidence>
<comment type="similarity">
    <text evidence="2 7">Belongs to the flavodoxin family.</text>
</comment>
<dbReference type="KEGG" id="alkq:M9189_11155"/>
<dbReference type="InterPro" id="IPR008254">
    <property type="entry name" value="Flavodoxin/NO_synth"/>
</dbReference>
<dbReference type="InterPro" id="IPR050619">
    <property type="entry name" value="Flavodoxin"/>
</dbReference>
<dbReference type="RefSeq" id="WP_250723275.1">
    <property type="nucleotide sequence ID" value="NZ_CP098400.1"/>
</dbReference>
<dbReference type="GO" id="GO:0009055">
    <property type="term" value="F:electron transfer activity"/>
    <property type="evidence" value="ECO:0007669"/>
    <property type="project" value="UniProtKB-UniRule"/>
</dbReference>
<dbReference type="SUPFAM" id="SSF52218">
    <property type="entry name" value="Flavoproteins"/>
    <property type="match status" value="1"/>
</dbReference>
<dbReference type="PIRSF" id="PIRSF038996">
    <property type="entry name" value="FldA"/>
    <property type="match status" value="1"/>
</dbReference>
<dbReference type="PANTHER" id="PTHR42809:SF1">
    <property type="entry name" value="FLAVODOXIN 1"/>
    <property type="match status" value="1"/>
</dbReference>
<evidence type="ECO:0000256" key="2">
    <source>
        <dbReference type="ARBA" id="ARBA00005267"/>
    </source>
</evidence>
<evidence type="ECO:0000313" key="10">
    <source>
        <dbReference type="Proteomes" id="UP001056426"/>
    </source>
</evidence>
<reference evidence="9" key="2">
    <citation type="submission" date="2022-06" db="EMBL/GenBank/DDBJ databases">
        <title>Xiashengella guii gen. nov. sp. nov., a bacterium isolated form anaerobic digestion tank.</title>
        <authorList>
            <person name="Huang H."/>
        </authorList>
    </citation>
    <scope>NUCLEOTIDE SEQUENCE</scope>
    <source>
        <strain evidence="9">Ai-910</strain>
    </source>
</reference>
<dbReference type="InterPro" id="IPR010086">
    <property type="entry name" value="Flavodoxin_lc"/>
</dbReference>
<evidence type="ECO:0000256" key="1">
    <source>
        <dbReference type="ARBA" id="ARBA00001917"/>
    </source>
</evidence>
<feature type="domain" description="Flavodoxin-like" evidence="8">
    <location>
        <begin position="5"/>
        <end position="163"/>
    </location>
</feature>
<gene>
    <name evidence="9" type="ORF">M9189_11155</name>
</gene>
<keyword evidence="10" id="KW-1185">Reference proteome</keyword>
<sequence>MYTDTLIIYGSSLGNTRFVAEKLNELLPGSTLADVRDIRPEQIAGFGKLVLGTSTWGVGLLQDEFEHFMNTLSGLDLKGKTIAIFGLGDQQNYPDSFCDAMGMIYEMLQGKGVNFIGEWEPDDYDFSMSKALINGKLVGLALDEDNEPDLTDYRLKKWIEKIGDTLAD</sequence>
<organism evidence="9 10">
    <name type="scientific">Xiashengella succiniciproducens</name>
    <dbReference type="NCBI Taxonomy" id="2949635"/>
    <lineage>
        <taxon>Bacteria</taxon>
        <taxon>Pseudomonadati</taxon>
        <taxon>Bacteroidota</taxon>
        <taxon>Bacteroidia</taxon>
        <taxon>Marinilabiliales</taxon>
        <taxon>Marinilabiliaceae</taxon>
        <taxon>Xiashengella</taxon>
    </lineage>
</organism>
<dbReference type="GO" id="GO:0010181">
    <property type="term" value="F:FMN binding"/>
    <property type="evidence" value="ECO:0007669"/>
    <property type="project" value="UniProtKB-UniRule"/>
</dbReference>
<comment type="function">
    <text evidence="7">Low-potential electron donor to a number of redox enzymes.</text>
</comment>
<keyword evidence="3 7" id="KW-0813">Transport</keyword>
<proteinExistence type="inferred from homology"/>
<dbReference type="NCBIfam" id="TIGR01752">
    <property type="entry name" value="flav_long"/>
    <property type="match status" value="1"/>
</dbReference>
<dbReference type="PROSITE" id="PS00201">
    <property type="entry name" value="FLAVODOXIN"/>
    <property type="match status" value="1"/>
</dbReference>
<evidence type="ECO:0000256" key="5">
    <source>
        <dbReference type="ARBA" id="ARBA00022643"/>
    </source>
</evidence>
<accession>A0A9J6ZNE5</accession>
<evidence type="ECO:0000256" key="3">
    <source>
        <dbReference type="ARBA" id="ARBA00022448"/>
    </source>
</evidence>
<protein>
    <recommendedName>
        <fullName evidence="7">Flavodoxin</fullName>
    </recommendedName>
</protein>
<dbReference type="EMBL" id="CP098400">
    <property type="protein sequence ID" value="URW79412.1"/>
    <property type="molecule type" value="Genomic_DNA"/>
</dbReference>
<evidence type="ECO:0000256" key="6">
    <source>
        <dbReference type="ARBA" id="ARBA00022982"/>
    </source>
</evidence>
<dbReference type="InterPro" id="IPR029039">
    <property type="entry name" value="Flavoprotein-like_sf"/>
</dbReference>
<dbReference type="Gene3D" id="3.40.50.360">
    <property type="match status" value="1"/>
</dbReference>
<evidence type="ECO:0000313" key="9">
    <source>
        <dbReference type="EMBL" id="URW79412.1"/>
    </source>
</evidence>
<dbReference type="Proteomes" id="UP001056426">
    <property type="component" value="Chromosome"/>
</dbReference>
<dbReference type="NCBIfam" id="NF006739">
    <property type="entry name" value="PRK09267.1-5"/>
    <property type="match status" value="1"/>
</dbReference>
<evidence type="ECO:0000256" key="7">
    <source>
        <dbReference type="PIRNR" id="PIRNR038996"/>
    </source>
</evidence>
<dbReference type="AlphaFoldDB" id="A0A9J6ZNE5"/>
<reference evidence="9" key="1">
    <citation type="submission" date="2022-05" db="EMBL/GenBank/DDBJ databases">
        <authorList>
            <person name="Sun X."/>
        </authorList>
    </citation>
    <scope>NUCLEOTIDE SEQUENCE</scope>
    <source>
        <strain evidence="9">Ai-910</strain>
    </source>
</reference>
<keyword evidence="6 7" id="KW-0249">Electron transport</keyword>
<comment type="cofactor">
    <cofactor evidence="1 7">
        <name>FMN</name>
        <dbReference type="ChEBI" id="CHEBI:58210"/>
    </cofactor>
</comment>
<dbReference type="InterPro" id="IPR001226">
    <property type="entry name" value="Flavodoxin_CS"/>
</dbReference>
<keyword evidence="4 7" id="KW-0285">Flavoprotein</keyword>
<dbReference type="PROSITE" id="PS50902">
    <property type="entry name" value="FLAVODOXIN_LIKE"/>
    <property type="match status" value="1"/>
</dbReference>
<name>A0A9J6ZNE5_9BACT</name>
<dbReference type="PANTHER" id="PTHR42809">
    <property type="entry name" value="FLAVODOXIN 2"/>
    <property type="match status" value="1"/>
</dbReference>
<dbReference type="Pfam" id="PF00258">
    <property type="entry name" value="Flavodoxin_1"/>
    <property type="match status" value="1"/>
</dbReference>
<evidence type="ECO:0000259" key="8">
    <source>
        <dbReference type="PROSITE" id="PS50902"/>
    </source>
</evidence>
<keyword evidence="5 7" id="KW-0288">FMN</keyword>